<dbReference type="Gene3D" id="3.40.50.720">
    <property type="entry name" value="NAD(P)-binding Rossmann-like Domain"/>
    <property type="match status" value="1"/>
</dbReference>
<dbReference type="PRINTS" id="PR00081">
    <property type="entry name" value="GDHRDH"/>
</dbReference>
<dbReference type="InterPro" id="IPR036291">
    <property type="entry name" value="NAD(P)-bd_dom_sf"/>
</dbReference>
<dbReference type="VEuPathDB" id="FungiDB:P170DRAFT_506913"/>
<dbReference type="Proteomes" id="UP000234275">
    <property type="component" value="Unassembled WGS sequence"/>
</dbReference>
<keyword evidence="2" id="KW-0521">NADP</keyword>
<gene>
    <name evidence="5" type="ORF">P170DRAFT_506913</name>
</gene>
<evidence type="ECO:0000313" key="5">
    <source>
        <dbReference type="EMBL" id="PLB52011.1"/>
    </source>
</evidence>
<dbReference type="CDD" id="cd05374">
    <property type="entry name" value="17beta-HSD-like_SDR_c"/>
    <property type="match status" value="1"/>
</dbReference>
<dbReference type="SUPFAM" id="SSF51735">
    <property type="entry name" value="NAD(P)-binding Rossmann-fold domains"/>
    <property type="match status" value="1"/>
</dbReference>
<dbReference type="AlphaFoldDB" id="A0A2I2GGJ6"/>
<dbReference type="GO" id="GO:0000140">
    <property type="term" value="F:acylglycerone-phosphate reductase (NADP+) activity"/>
    <property type="evidence" value="ECO:0007669"/>
    <property type="project" value="TreeGrafter"/>
</dbReference>
<sequence length="282" mass="30015">MSQPTPQMPKTVLITGCSAGGIGAALVEAFHERGLYVFATARTVSKMSQLEHLPNVTLLQLDVSSQSSIDAAVEAVTAKTGGTLDYLINNSGQSCIQPALETTLERARAIHDVNFWGTVSVTQAFSPLVIKAKGTIANICSIAAVLPVAWGAFYNSSKAAVLSYSETLRLELAPLDVKVITVMSGVVRTNIFSNHPEANLADTSPWKPAEQVLIDTAAGSMVDGATPRGVFARRVVDDVLGDKTGLTWVGKMSSVAWWMAGFAPKWLLDRILVSSGGLDRLR</sequence>
<dbReference type="GO" id="GO:0005811">
    <property type="term" value="C:lipid droplet"/>
    <property type="evidence" value="ECO:0007669"/>
    <property type="project" value="TreeGrafter"/>
</dbReference>
<reference evidence="5 6" key="1">
    <citation type="submission" date="2016-12" db="EMBL/GenBank/DDBJ databases">
        <title>The genomes of Aspergillus section Nigri reveals drivers in fungal speciation.</title>
        <authorList>
            <consortium name="DOE Joint Genome Institute"/>
            <person name="Vesth T.C."/>
            <person name="Nybo J."/>
            <person name="Theobald S."/>
            <person name="Brandl J."/>
            <person name="Frisvad J.C."/>
            <person name="Nielsen K.F."/>
            <person name="Lyhne E.K."/>
            <person name="Kogle M.E."/>
            <person name="Kuo A."/>
            <person name="Riley R."/>
            <person name="Clum A."/>
            <person name="Nolan M."/>
            <person name="Lipzen A."/>
            <person name="Salamov A."/>
            <person name="Henrissat B."/>
            <person name="Wiebenga A."/>
            <person name="De Vries R.P."/>
            <person name="Grigoriev I.V."/>
            <person name="Mortensen U.H."/>
            <person name="Andersen M.R."/>
            <person name="Baker S.E."/>
        </authorList>
    </citation>
    <scope>NUCLEOTIDE SEQUENCE [LARGE SCALE GENOMIC DNA]</scope>
    <source>
        <strain evidence="5 6">IBT 23096</strain>
    </source>
</reference>
<keyword evidence="3" id="KW-0560">Oxidoreductase</keyword>
<comment type="caution">
    <text evidence="5">The sequence shown here is derived from an EMBL/GenBank/DDBJ whole genome shotgun (WGS) entry which is preliminary data.</text>
</comment>
<comment type="similarity">
    <text evidence="1 4">Belongs to the short-chain dehydrogenases/reductases (SDR) family.</text>
</comment>
<name>A0A2I2GGJ6_9EURO</name>
<keyword evidence="6" id="KW-1185">Reference proteome</keyword>
<dbReference type="GO" id="GO:0019433">
    <property type="term" value="P:triglyceride catabolic process"/>
    <property type="evidence" value="ECO:0007669"/>
    <property type="project" value="TreeGrafter"/>
</dbReference>
<dbReference type="GO" id="GO:0006654">
    <property type="term" value="P:phosphatidic acid biosynthetic process"/>
    <property type="evidence" value="ECO:0007669"/>
    <property type="project" value="TreeGrafter"/>
</dbReference>
<proteinExistence type="inferred from homology"/>
<dbReference type="InterPro" id="IPR002347">
    <property type="entry name" value="SDR_fam"/>
</dbReference>
<dbReference type="PRINTS" id="PR00080">
    <property type="entry name" value="SDRFAMILY"/>
</dbReference>
<dbReference type="GO" id="GO:0044550">
    <property type="term" value="P:secondary metabolite biosynthetic process"/>
    <property type="evidence" value="ECO:0007669"/>
    <property type="project" value="UniProtKB-ARBA"/>
</dbReference>
<dbReference type="OrthoDB" id="2102561at2759"/>
<dbReference type="InterPro" id="IPR020904">
    <property type="entry name" value="Sc_DH/Rdtase_CS"/>
</dbReference>
<accession>A0A2I2GGJ6</accession>
<dbReference type="GeneID" id="36562130"/>
<dbReference type="PROSITE" id="PS00061">
    <property type="entry name" value="ADH_SHORT"/>
    <property type="match status" value="1"/>
</dbReference>
<organism evidence="5 6">
    <name type="scientific">Aspergillus steynii IBT 23096</name>
    <dbReference type="NCBI Taxonomy" id="1392250"/>
    <lineage>
        <taxon>Eukaryota</taxon>
        <taxon>Fungi</taxon>
        <taxon>Dikarya</taxon>
        <taxon>Ascomycota</taxon>
        <taxon>Pezizomycotina</taxon>
        <taxon>Eurotiomycetes</taxon>
        <taxon>Eurotiomycetidae</taxon>
        <taxon>Eurotiales</taxon>
        <taxon>Aspergillaceae</taxon>
        <taxon>Aspergillus</taxon>
        <taxon>Aspergillus subgen. Circumdati</taxon>
    </lineage>
</organism>
<dbReference type="GO" id="GO:0005783">
    <property type="term" value="C:endoplasmic reticulum"/>
    <property type="evidence" value="ECO:0007669"/>
    <property type="project" value="TreeGrafter"/>
</dbReference>
<dbReference type="GO" id="GO:0004806">
    <property type="term" value="F:triacylglycerol lipase activity"/>
    <property type="evidence" value="ECO:0007669"/>
    <property type="project" value="TreeGrafter"/>
</dbReference>
<protein>
    <submittedName>
        <fullName evidence="5">Oxidoreductase</fullName>
    </submittedName>
</protein>
<evidence type="ECO:0000256" key="1">
    <source>
        <dbReference type="ARBA" id="ARBA00006484"/>
    </source>
</evidence>
<evidence type="ECO:0000313" key="6">
    <source>
        <dbReference type="Proteomes" id="UP000234275"/>
    </source>
</evidence>
<evidence type="ECO:0000256" key="2">
    <source>
        <dbReference type="ARBA" id="ARBA00022857"/>
    </source>
</evidence>
<dbReference type="PANTHER" id="PTHR44169">
    <property type="entry name" value="NADPH-DEPENDENT 1-ACYLDIHYDROXYACETONE PHOSPHATE REDUCTASE"/>
    <property type="match status" value="1"/>
</dbReference>
<evidence type="ECO:0000256" key="3">
    <source>
        <dbReference type="ARBA" id="ARBA00023002"/>
    </source>
</evidence>
<dbReference type="PANTHER" id="PTHR44169:SF6">
    <property type="entry name" value="NADPH-DEPENDENT 1-ACYLDIHYDROXYACETONE PHOSPHATE REDUCTASE"/>
    <property type="match status" value="1"/>
</dbReference>
<dbReference type="STRING" id="1392250.A0A2I2GGJ6"/>
<evidence type="ECO:0000256" key="4">
    <source>
        <dbReference type="RuleBase" id="RU000363"/>
    </source>
</evidence>
<dbReference type="RefSeq" id="XP_024707313.1">
    <property type="nucleotide sequence ID" value="XM_024854424.1"/>
</dbReference>
<dbReference type="EMBL" id="MSFO01000002">
    <property type="protein sequence ID" value="PLB52011.1"/>
    <property type="molecule type" value="Genomic_DNA"/>
</dbReference>
<dbReference type="Pfam" id="PF00106">
    <property type="entry name" value="adh_short"/>
    <property type="match status" value="1"/>
</dbReference>